<protein>
    <recommendedName>
        <fullName evidence="4">Cerato-platanin</fullName>
    </recommendedName>
</protein>
<accession>A0A9P4MVL1</accession>
<dbReference type="OrthoDB" id="5370830at2759"/>
<dbReference type="InterPro" id="IPR036908">
    <property type="entry name" value="RlpA-like_sf"/>
</dbReference>
<evidence type="ECO:0000313" key="3">
    <source>
        <dbReference type="Proteomes" id="UP000799536"/>
    </source>
</evidence>
<feature type="signal peptide" evidence="1">
    <location>
        <begin position="1"/>
        <end position="17"/>
    </location>
</feature>
<organism evidence="2 3">
    <name type="scientific">Delitschia confertaspora ATCC 74209</name>
    <dbReference type="NCBI Taxonomy" id="1513339"/>
    <lineage>
        <taxon>Eukaryota</taxon>
        <taxon>Fungi</taxon>
        <taxon>Dikarya</taxon>
        <taxon>Ascomycota</taxon>
        <taxon>Pezizomycotina</taxon>
        <taxon>Dothideomycetes</taxon>
        <taxon>Pleosporomycetidae</taxon>
        <taxon>Pleosporales</taxon>
        <taxon>Delitschiaceae</taxon>
        <taxon>Delitschia</taxon>
    </lineage>
</organism>
<evidence type="ECO:0008006" key="4">
    <source>
        <dbReference type="Google" id="ProtNLM"/>
    </source>
</evidence>
<evidence type="ECO:0000313" key="2">
    <source>
        <dbReference type="EMBL" id="KAF2204232.1"/>
    </source>
</evidence>
<feature type="chain" id="PRO_5040445402" description="Cerato-platanin" evidence="1">
    <location>
        <begin position="18"/>
        <end position="224"/>
    </location>
</feature>
<name>A0A9P4MVL1_9PLEO</name>
<sequence length="224" mass="23690">MISALVAGLALASVAFGAPTKPKTPEIGARAVGTSVTPHAQWSSSIGVLGCKVNTNRIAYFPMQPDCNNLCLKVSANGRSVHLLHVDTSGGAHDISYDAWNYLVTGRSATEQPTMGGGIAAEYEFVDMSNCGNLLKEGNLPLMAANSINFFVSCPANSWVGRNAALFNIQTSGCTLGYDERCTLDLNISNQPTCPHQLGLQSPLTGHTVYDIEYGTGKLVPVIQ</sequence>
<dbReference type="Gene3D" id="2.40.40.10">
    <property type="entry name" value="RlpA-like domain"/>
    <property type="match status" value="1"/>
</dbReference>
<comment type="caution">
    <text evidence="2">The sequence shown here is derived from an EMBL/GenBank/DDBJ whole genome shotgun (WGS) entry which is preliminary data.</text>
</comment>
<reference evidence="2" key="1">
    <citation type="journal article" date="2020" name="Stud. Mycol.">
        <title>101 Dothideomycetes genomes: a test case for predicting lifestyles and emergence of pathogens.</title>
        <authorList>
            <person name="Haridas S."/>
            <person name="Albert R."/>
            <person name="Binder M."/>
            <person name="Bloem J."/>
            <person name="Labutti K."/>
            <person name="Salamov A."/>
            <person name="Andreopoulos B."/>
            <person name="Baker S."/>
            <person name="Barry K."/>
            <person name="Bills G."/>
            <person name="Bluhm B."/>
            <person name="Cannon C."/>
            <person name="Castanera R."/>
            <person name="Culley D."/>
            <person name="Daum C."/>
            <person name="Ezra D."/>
            <person name="Gonzalez J."/>
            <person name="Henrissat B."/>
            <person name="Kuo A."/>
            <person name="Liang C."/>
            <person name="Lipzen A."/>
            <person name="Lutzoni F."/>
            <person name="Magnuson J."/>
            <person name="Mondo S."/>
            <person name="Nolan M."/>
            <person name="Ohm R."/>
            <person name="Pangilinan J."/>
            <person name="Park H.-J."/>
            <person name="Ramirez L."/>
            <person name="Alfaro M."/>
            <person name="Sun H."/>
            <person name="Tritt A."/>
            <person name="Yoshinaga Y."/>
            <person name="Zwiers L.-H."/>
            <person name="Turgeon B."/>
            <person name="Goodwin S."/>
            <person name="Spatafora J."/>
            <person name="Crous P."/>
            <person name="Grigoriev I."/>
        </authorList>
    </citation>
    <scope>NUCLEOTIDE SEQUENCE</scope>
    <source>
        <strain evidence="2">ATCC 74209</strain>
    </source>
</reference>
<gene>
    <name evidence="2" type="ORF">GQ43DRAFT_192258</name>
</gene>
<evidence type="ECO:0000256" key="1">
    <source>
        <dbReference type="SAM" id="SignalP"/>
    </source>
</evidence>
<dbReference type="Proteomes" id="UP000799536">
    <property type="component" value="Unassembled WGS sequence"/>
</dbReference>
<keyword evidence="3" id="KW-1185">Reference proteome</keyword>
<keyword evidence="1" id="KW-0732">Signal</keyword>
<proteinExistence type="predicted"/>
<dbReference type="AlphaFoldDB" id="A0A9P4MVL1"/>
<dbReference type="PANTHER" id="PTHR38850">
    <property type="entry name" value="CERATO-PLATANIN"/>
    <property type="match status" value="1"/>
</dbReference>
<dbReference type="EMBL" id="ML993881">
    <property type="protein sequence ID" value="KAF2204232.1"/>
    <property type="molecule type" value="Genomic_DNA"/>
</dbReference>
<dbReference type="PANTHER" id="PTHR38850:SF2">
    <property type="entry name" value="CERATO-PLATANIN"/>
    <property type="match status" value="1"/>
</dbReference>